<keyword evidence="18" id="KW-1185">Reference proteome</keyword>
<dbReference type="PANTHER" id="PTHR30474:SF2">
    <property type="entry name" value="PEPTIDOGLYCAN GLYCOSYLTRANSFERASE FTSW-RELATED"/>
    <property type="match status" value="1"/>
</dbReference>
<feature type="transmembrane region" description="Helical" evidence="16">
    <location>
        <begin position="50"/>
        <end position="68"/>
    </location>
</feature>
<evidence type="ECO:0000256" key="2">
    <source>
        <dbReference type="ARBA" id="ARBA00022676"/>
    </source>
</evidence>
<evidence type="ECO:0000256" key="7">
    <source>
        <dbReference type="ARBA" id="ARBA00022989"/>
    </source>
</evidence>
<keyword evidence="3" id="KW-0808">Transferase</keyword>
<evidence type="ECO:0000256" key="15">
    <source>
        <dbReference type="ARBA" id="ARBA00049902"/>
    </source>
</evidence>
<evidence type="ECO:0000256" key="14">
    <source>
        <dbReference type="ARBA" id="ARBA00044770"/>
    </source>
</evidence>
<keyword evidence="2" id="KW-0328">Glycosyltransferase</keyword>
<dbReference type="PANTHER" id="PTHR30474">
    <property type="entry name" value="CELL CYCLE PROTEIN"/>
    <property type="match status" value="1"/>
</dbReference>
<comment type="similarity">
    <text evidence="11">Belongs to the SEDS family. FtsW subfamily.</text>
</comment>
<feature type="transmembrane region" description="Helical" evidence="16">
    <location>
        <begin position="186"/>
        <end position="206"/>
    </location>
</feature>
<evidence type="ECO:0000256" key="12">
    <source>
        <dbReference type="ARBA" id="ARBA00041185"/>
    </source>
</evidence>
<evidence type="ECO:0000256" key="3">
    <source>
        <dbReference type="ARBA" id="ARBA00022679"/>
    </source>
</evidence>
<dbReference type="EMBL" id="CVLB01000001">
    <property type="protein sequence ID" value="CRF33288.1"/>
    <property type="molecule type" value="Genomic_DNA"/>
</dbReference>
<feature type="transmembrane region" description="Helical" evidence="16">
    <location>
        <begin position="110"/>
        <end position="129"/>
    </location>
</feature>
<evidence type="ECO:0000256" key="4">
    <source>
        <dbReference type="ARBA" id="ARBA00022692"/>
    </source>
</evidence>
<evidence type="ECO:0000256" key="1">
    <source>
        <dbReference type="ARBA" id="ARBA00004141"/>
    </source>
</evidence>
<sequence length="364" mass="40651">MINRKLFPDKYLLIIYIALLVAGLVSIYGAQTIHEPNTAYFSNHLKLLSFMLIVTIIMMIIPDFFTFLDKMVPFILLFTLLLLASVCLFGITVAGSYAKRWLLLPLGITIQPSEIAKITCSIYFASVLSKKGEKLIDIKRGLFPPLLILIIVSGLILIEPDSGTALLFSIVGFAIFFYGGIPLRSILLSGVLLLILFAIFIFNTPYMKSRVVSFLDPQSQPEEEVYQIRRAKLAFNYGGITGIPDEYIADVSTHLPAALTDFIYASVSQRYGLVGNLIILLLFLSFTIRGFIISSRTNDLFLKNLSFAITMFISVQAYLNIMVATLMLPTTGMTLPIISYGRNALVVNMIMIGILLKITQRREQ</sequence>
<accession>A0A0G4K6Q2</accession>
<feature type="transmembrane region" description="Helical" evidence="16">
    <location>
        <begin position="141"/>
        <end position="158"/>
    </location>
</feature>
<evidence type="ECO:0000313" key="17">
    <source>
        <dbReference type="EMBL" id="CRF33288.1"/>
    </source>
</evidence>
<dbReference type="OrthoDB" id="9768187at2"/>
<evidence type="ECO:0000256" key="10">
    <source>
        <dbReference type="ARBA" id="ARBA00033270"/>
    </source>
</evidence>
<feature type="transmembrane region" description="Helical" evidence="16">
    <location>
        <begin position="305"/>
        <end position="328"/>
    </location>
</feature>
<reference evidence="18" key="1">
    <citation type="submission" date="2015-04" db="EMBL/GenBank/DDBJ databases">
        <authorList>
            <person name="Mushtaq Mamoona"/>
        </authorList>
    </citation>
    <scope>NUCLEOTIDE SEQUENCE [LARGE SCALE GENOMIC DNA]</scope>
    <source>
        <strain evidence="18">AN4859/03</strain>
    </source>
</reference>
<evidence type="ECO:0000256" key="5">
    <source>
        <dbReference type="ARBA" id="ARBA00022960"/>
    </source>
</evidence>
<dbReference type="Proteomes" id="UP000043763">
    <property type="component" value="Unassembled WGS sequence"/>
</dbReference>
<feature type="transmembrane region" description="Helical" evidence="16">
    <location>
        <begin position="75"/>
        <end position="98"/>
    </location>
</feature>
<evidence type="ECO:0000256" key="16">
    <source>
        <dbReference type="SAM" id="Phobius"/>
    </source>
</evidence>
<dbReference type="AlphaFoldDB" id="A0A0G4K6Q2"/>
<proteinExistence type="inferred from homology"/>
<feature type="transmembrane region" description="Helical" evidence="16">
    <location>
        <begin position="12"/>
        <end position="30"/>
    </location>
</feature>
<feature type="transmembrane region" description="Helical" evidence="16">
    <location>
        <begin position="340"/>
        <end position="358"/>
    </location>
</feature>
<keyword evidence="6" id="KW-0573">Peptidoglycan synthesis</keyword>
<comment type="catalytic activity">
    <reaction evidence="15">
        <text>[GlcNAc-(1-&gt;4)-Mur2Ac(oyl-L-Ala-gamma-D-Glu-L-Lys-D-Ala-D-Ala)](n)-di-trans,octa-cis-undecaprenyl diphosphate + beta-D-GlcNAc-(1-&gt;4)-Mur2Ac(oyl-L-Ala-gamma-D-Glu-L-Lys-D-Ala-D-Ala)-di-trans,octa-cis-undecaprenyl diphosphate = [GlcNAc-(1-&gt;4)-Mur2Ac(oyl-L-Ala-gamma-D-Glu-L-Lys-D-Ala-D-Ala)](n+1)-di-trans,octa-cis-undecaprenyl diphosphate + di-trans,octa-cis-undecaprenyl diphosphate + H(+)</text>
        <dbReference type="Rhea" id="RHEA:23708"/>
        <dbReference type="Rhea" id="RHEA-COMP:9602"/>
        <dbReference type="Rhea" id="RHEA-COMP:9603"/>
        <dbReference type="ChEBI" id="CHEBI:15378"/>
        <dbReference type="ChEBI" id="CHEBI:58405"/>
        <dbReference type="ChEBI" id="CHEBI:60033"/>
        <dbReference type="ChEBI" id="CHEBI:78435"/>
        <dbReference type="EC" id="2.4.99.28"/>
    </reaction>
</comment>
<comment type="subcellular location">
    <subcellularLocation>
        <location evidence="1">Membrane</location>
        <topology evidence="1">Multi-pass membrane protein</topology>
    </subcellularLocation>
</comment>
<evidence type="ECO:0000256" key="11">
    <source>
        <dbReference type="ARBA" id="ARBA00038053"/>
    </source>
</evidence>
<dbReference type="GO" id="GO:0005886">
    <property type="term" value="C:plasma membrane"/>
    <property type="evidence" value="ECO:0007669"/>
    <property type="project" value="TreeGrafter"/>
</dbReference>
<dbReference type="GO" id="GO:0008955">
    <property type="term" value="F:peptidoglycan glycosyltransferase activity"/>
    <property type="evidence" value="ECO:0007669"/>
    <property type="project" value="UniProtKB-EC"/>
</dbReference>
<organism evidence="17 18">
    <name type="scientific">Brachyspira suanatina</name>
    <dbReference type="NCBI Taxonomy" id="381802"/>
    <lineage>
        <taxon>Bacteria</taxon>
        <taxon>Pseudomonadati</taxon>
        <taxon>Spirochaetota</taxon>
        <taxon>Spirochaetia</taxon>
        <taxon>Brachyspirales</taxon>
        <taxon>Brachyspiraceae</taxon>
        <taxon>Brachyspira</taxon>
    </lineage>
</organism>
<feature type="transmembrane region" description="Helical" evidence="16">
    <location>
        <begin position="271"/>
        <end position="293"/>
    </location>
</feature>
<dbReference type="GO" id="GO:0032153">
    <property type="term" value="C:cell division site"/>
    <property type="evidence" value="ECO:0007669"/>
    <property type="project" value="TreeGrafter"/>
</dbReference>
<feature type="transmembrane region" description="Helical" evidence="16">
    <location>
        <begin position="164"/>
        <end position="181"/>
    </location>
</feature>
<keyword evidence="8 16" id="KW-0472">Membrane</keyword>
<keyword evidence="7 16" id="KW-1133">Transmembrane helix</keyword>
<protein>
    <recommendedName>
        <fullName evidence="12">Probable peptidoglycan glycosyltransferase FtsW</fullName>
        <ecNumber evidence="14">2.4.99.28</ecNumber>
    </recommendedName>
    <alternativeName>
        <fullName evidence="13">Cell division protein FtsW</fullName>
    </alternativeName>
    <alternativeName>
        <fullName evidence="10">Cell wall polymerase</fullName>
    </alternativeName>
    <alternativeName>
        <fullName evidence="9">Peptidoglycan polymerase</fullName>
    </alternativeName>
</protein>
<keyword evidence="5" id="KW-0133">Cell shape</keyword>
<dbReference type="GO" id="GO:0051301">
    <property type="term" value="P:cell division"/>
    <property type="evidence" value="ECO:0007669"/>
    <property type="project" value="InterPro"/>
</dbReference>
<dbReference type="Pfam" id="PF01098">
    <property type="entry name" value="FTSW_RODA_SPOVE"/>
    <property type="match status" value="1"/>
</dbReference>
<dbReference type="GO" id="GO:0008360">
    <property type="term" value="P:regulation of cell shape"/>
    <property type="evidence" value="ECO:0007669"/>
    <property type="project" value="UniProtKB-KW"/>
</dbReference>
<dbReference type="RefSeq" id="WP_048594493.1">
    <property type="nucleotide sequence ID" value="NZ_CVLB01000001.1"/>
</dbReference>
<evidence type="ECO:0000256" key="13">
    <source>
        <dbReference type="ARBA" id="ARBA00041418"/>
    </source>
</evidence>
<dbReference type="GO" id="GO:0009252">
    <property type="term" value="P:peptidoglycan biosynthetic process"/>
    <property type="evidence" value="ECO:0007669"/>
    <property type="project" value="UniProtKB-KW"/>
</dbReference>
<evidence type="ECO:0000256" key="8">
    <source>
        <dbReference type="ARBA" id="ARBA00023136"/>
    </source>
</evidence>
<dbReference type="GO" id="GO:0015648">
    <property type="term" value="F:lipid-linked peptidoglycan transporter activity"/>
    <property type="evidence" value="ECO:0007669"/>
    <property type="project" value="TreeGrafter"/>
</dbReference>
<evidence type="ECO:0000313" key="18">
    <source>
        <dbReference type="Proteomes" id="UP000043763"/>
    </source>
</evidence>
<evidence type="ECO:0000256" key="6">
    <source>
        <dbReference type="ARBA" id="ARBA00022984"/>
    </source>
</evidence>
<name>A0A0G4K6Q2_9SPIR</name>
<keyword evidence="4 16" id="KW-0812">Transmembrane</keyword>
<dbReference type="EC" id="2.4.99.28" evidence="14"/>
<dbReference type="InterPro" id="IPR001182">
    <property type="entry name" value="FtsW/RodA"/>
</dbReference>
<gene>
    <name evidence="17" type="ORF">BRSU_1348</name>
</gene>
<evidence type="ECO:0000256" key="9">
    <source>
        <dbReference type="ARBA" id="ARBA00032370"/>
    </source>
</evidence>